<name>K3YX23_SETIT</name>
<reference evidence="2" key="1">
    <citation type="journal article" date="2012" name="Nat. Biotechnol.">
        <title>Reference genome sequence of the model plant Setaria.</title>
        <authorList>
            <person name="Bennetzen J.L."/>
            <person name="Schmutz J."/>
            <person name="Wang H."/>
            <person name="Percifield R."/>
            <person name="Hawkins J."/>
            <person name="Pontaroli A.C."/>
            <person name="Estep M."/>
            <person name="Feng L."/>
            <person name="Vaughn J.N."/>
            <person name="Grimwood J."/>
            <person name="Jenkins J."/>
            <person name="Barry K."/>
            <person name="Lindquist E."/>
            <person name="Hellsten U."/>
            <person name="Deshpande S."/>
            <person name="Wang X."/>
            <person name="Wu X."/>
            <person name="Mitros T."/>
            <person name="Triplett J."/>
            <person name="Yang X."/>
            <person name="Ye C.Y."/>
            <person name="Mauro-Herrera M."/>
            <person name="Wang L."/>
            <person name="Li P."/>
            <person name="Sharma M."/>
            <person name="Sharma R."/>
            <person name="Ronald P.C."/>
            <person name="Panaud O."/>
            <person name="Kellogg E.A."/>
            <person name="Brutnell T.P."/>
            <person name="Doust A.N."/>
            <person name="Tuskan G.A."/>
            <person name="Rokhsar D."/>
            <person name="Devos K.M."/>
        </authorList>
    </citation>
    <scope>NUCLEOTIDE SEQUENCE [LARGE SCALE GENOMIC DNA]</scope>
    <source>
        <strain evidence="2">cv. Yugu1</strain>
    </source>
</reference>
<dbReference type="Gramene" id="KQL30219">
    <property type="protein sequence ID" value="KQL30219"/>
    <property type="gene ID" value="SETIT_018819mg"/>
</dbReference>
<evidence type="ECO:0000313" key="1">
    <source>
        <dbReference type="EnsemblPlants" id="KQL30219"/>
    </source>
</evidence>
<accession>K3YX23</accession>
<reference evidence="1" key="2">
    <citation type="submission" date="2018-08" db="UniProtKB">
        <authorList>
            <consortium name="EnsemblPlants"/>
        </authorList>
    </citation>
    <scope>IDENTIFICATION</scope>
    <source>
        <strain evidence="1">Yugu1</strain>
    </source>
</reference>
<organism evidence="1 2">
    <name type="scientific">Setaria italica</name>
    <name type="common">Foxtail millet</name>
    <name type="synonym">Panicum italicum</name>
    <dbReference type="NCBI Taxonomy" id="4555"/>
    <lineage>
        <taxon>Eukaryota</taxon>
        <taxon>Viridiplantae</taxon>
        <taxon>Streptophyta</taxon>
        <taxon>Embryophyta</taxon>
        <taxon>Tracheophyta</taxon>
        <taxon>Spermatophyta</taxon>
        <taxon>Magnoliopsida</taxon>
        <taxon>Liliopsida</taxon>
        <taxon>Poales</taxon>
        <taxon>Poaceae</taxon>
        <taxon>PACMAD clade</taxon>
        <taxon>Panicoideae</taxon>
        <taxon>Panicodae</taxon>
        <taxon>Paniceae</taxon>
        <taxon>Cenchrinae</taxon>
        <taxon>Setaria</taxon>
    </lineage>
</organism>
<proteinExistence type="predicted"/>
<dbReference type="Proteomes" id="UP000004995">
    <property type="component" value="Unassembled WGS sequence"/>
</dbReference>
<protein>
    <submittedName>
        <fullName evidence="1">Uncharacterized protein</fullName>
    </submittedName>
</protein>
<dbReference type="EnsemblPlants" id="KQL30219">
    <property type="protein sequence ID" value="KQL30219"/>
    <property type="gene ID" value="SETIT_018819mg"/>
</dbReference>
<keyword evidence="2" id="KW-1185">Reference proteome</keyword>
<dbReference type="AlphaFoldDB" id="K3YX23"/>
<sequence length="97" mass="11193">MSMNATHGPWQDRRAWGRGATGHEVSEVYKEMERAGCTPDRKAREMLHDTSVTLEQKGCQYSILQLTCCTLRMMQWLSDNVCKMLWQVPIEIGTLLF</sequence>
<dbReference type="HOGENOM" id="CLU_2350660_0_0_1"/>
<dbReference type="EMBL" id="AGNK02000406">
    <property type="status" value="NOT_ANNOTATED_CDS"/>
    <property type="molecule type" value="Genomic_DNA"/>
</dbReference>
<dbReference type="InParanoid" id="K3YX23"/>
<evidence type="ECO:0000313" key="2">
    <source>
        <dbReference type="Proteomes" id="UP000004995"/>
    </source>
</evidence>